<dbReference type="EMBL" id="CABFNP030001245">
    <property type="protein sequence ID" value="CAI6093007.1"/>
    <property type="molecule type" value="Genomic_DNA"/>
</dbReference>
<reference evidence="8" key="1">
    <citation type="submission" date="2023-01" db="EMBL/GenBank/DDBJ databases">
        <authorList>
            <person name="Piombo E."/>
        </authorList>
    </citation>
    <scope>NUCLEOTIDE SEQUENCE</scope>
</reference>
<dbReference type="FunFam" id="3.40.309.10:FF:000012">
    <property type="entry name" value="Betaine aldehyde dehydrogenase"/>
    <property type="match status" value="1"/>
</dbReference>
<dbReference type="InterPro" id="IPR016161">
    <property type="entry name" value="Ald_DH/histidinol_DH"/>
</dbReference>
<comment type="caution">
    <text evidence="8">The sequence shown here is derived from an EMBL/GenBank/DDBJ whole genome shotgun (WGS) entry which is preliminary data.</text>
</comment>
<dbReference type="GO" id="GO:0004029">
    <property type="term" value="F:aldehyde dehydrogenase (NAD+) activity"/>
    <property type="evidence" value="ECO:0007669"/>
    <property type="project" value="UniProtKB-EC"/>
</dbReference>
<dbReference type="FunFam" id="3.40.605.10:FF:000007">
    <property type="entry name" value="NAD/NADP-dependent betaine aldehyde dehydrogenase"/>
    <property type="match status" value="1"/>
</dbReference>
<dbReference type="Gene3D" id="3.40.309.10">
    <property type="entry name" value="Aldehyde Dehydrogenase, Chain A, domain 2"/>
    <property type="match status" value="1"/>
</dbReference>
<dbReference type="PANTHER" id="PTHR11699">
    <property type="entry name" value="ALDEHYDE DEHYDROGENASE-RELATED"/>
    <property type="match status" value="1"/>
</dbReference>
<dbReference type="InterPro" id="IPR015590">
    <property type="entry name" value="Aldehyde_DH_dom"/>
</dbReference>
<evidence type="ECO:0000259" key="7">
    <source>
        <dbReference type="Pfam" id="PF00171"/>
    </source>
</evidence>
<dbReference type="InterPro" id="IPR016162">
    <property type="entry name" value="Ald_DH_N"/>
</dbReference>
<evidence type="ECO:0000256" key="2">
    <source>
        <dbReference type="ARBA" id="ARBA00023002"/>
    </source>
</evidence>
<dbReference type="InterPro" id="IPR029510">
    <property type="entry name" value="Ald_DH_CS_GLU"/>
</dbReference>
<keyword evidence="9" id="KW-1185">Reference proteome</keyword>
<dbReference type="EC" id="1.2.1.3" evidence="3"/>
<evidence type="ECO:0000256" key="4">
    <source>
        <dbReference type="ARBA" id="ARBA00049194"/>
    </source>
</evidence>
<proteinExistence type="inferred from homology"/>
<keyword evidence="2 6" id="KW-0560">Oxidoreductase</keyword>
<feature type="active site" evidence="5">
    <location>
        <position position="249"/>
    </location>
</feature>
<gene>
    <name evidence="8" type="ORF">CCHLO57077_00000035</name>
</gene>
<dbReference type="AlphaFoldDB" id="A0AA35M9F2"/>
<sequence length="479" mass="51322">MSLYEGRLFINGELKTAKSGETFPLHSPVDGRLLANVSRAAQEDVDAAVEAAEKAQPAWAATPAKERARKLRKFADLIERNKAKLANLDTVAMGKPLTGALADVDEARDFTYFMAGLTESGVGQTSLNSPEHVNITLREPFGVVASIIPWNFPTNIWTHDVCPAIGAGNAMILKGSEKAPLSSIFLGQLCHEAGFPPGIVQIVNGAGDTGALLSSHMRIRKISFTGSTNAGKSIMSAAAKSNIKDVSLELGGKSPLVVFADADLEHAARLAAFSFTFNSGQVCTASTRLYIEKSAADEFKKLLIHAVKKFNLGDPSNKDTDLGPQVDKVQSQKVRKFLDIGRKDGKALIGGEAATNVGPNYINPTVFTDLGDDSDVSRLEIFGPVLALHEFDGEQDAITKANDTNYGLYATVFSNNVARALRVARALQAGTVGVNVASPYGAYELPFGGYKASGIGRQKGNKAVEHWTQEKTVYLQHEW</sequence>
<evidence type="ECO:0000256" key="5">
    <source>
        <dbReference type="PROSITE-ProRule" id="PRU10007"/>
    </source>
</evidence>
<dbReference type="InterPro" id="IPR016163">
    <property type="entry name" value="Ald_DH_C"/>
</dbReference>
<evidence type="ECO:0000256" key="1">
    <source>
        <dbReference type="ARBA" id="ARBA00009986"/>
    </source>
</evidence>
<dbReference type="Proteomes" id="UP001160390">
    <property type="component" value="Unassembled WGS sequence"/>
</dbReference>
<feature type="domain" description="Aldehyde dehydrogenase" evidence="7">
    <location>
        <begin position="18"/>
        <end position="473"/>
    </location>
</feature>
<evidence type="ECO:0000313" key="9">
    <source>
        <dbReference type="Proteomes" id="UP001160390"/>
    </source>
</evidence>
<evidence type="ECO:0000313" key="8">
    <source>
        <dbReference type="EMBL" id="CAI6093007.1"/>
    </source>
</evidence>
<dbReference type="Pfam" id="PF00171">
    <property type="entry name" value="Aldedh"/>
    <property type="match status" value="1"/>
</dbReference>
<dbReference type="SUPFAM" id="SSF53720">
    <property type="entry name" value="ALDH-like"/>
    <property type="match status" value="1"/>
</dbReference>
<dbReference type="PROSITE" id="PS00687">
    <property type="entry name" value="ALDEHYDE_DEHYDR_GLU"/>
    <property type="match status" value="1"/>
</dbReference>
<accession>A0AA35M9F2</accession>
<organism evidence="8 9">
    <name type="scientific">Clonostachys chloroleuca</name>
    <dbReference type="NCBI Taxonomy" id="1926264"/>
    <lineage>
        <taxon>Eukaryota</taxon>
        <taxon>Fungi</taxon>
        <taxon>Dikarya</taxon>
        <taxon>Ascomycota</taxon>
        <taxon>Pezizomycotina</taxon>
        <taxon>Sordariomycetes</taxon>
        <taxon>Hypocreomycetidae</taxon>
        <taxon>Hypocreales</taxon>
        <taxon>Bionectriaceae</taxon>
        <taxon>Clonostachys</taxon>
    </lineage>
</organism>
<comment type="similarity">
    <text evidence="1 6">Belongs to the aldehyde dehydrogenase family.</text>
</comment>
<dbReference type="Gene3D" id="3.40.605.10">
    <property type="entry name" value="Aldehyde Dehydrogenase, Chain A, domain 1"/>
    <property type="match status" value="1"/>
</dbReference>
<name>A0AA35M9F2_9HYPO</name>
<comment type="catalytic activity">
    <reaction evidence="4">
        <text>an aldehyde + NAD(+) + H2O = a carboxylate + NADH + 2 H(+)</text>
        <dbReference type="Rhea" id="RHEA:16185"/>
        <dbReference type="ChEBI" id="CHEBI:15377"/>
        <dbReference type="ChEBI" id="CHEBI:15378"/>
        <dbReference type="ChEBI" id="CHEBI:17478"/>
        <dbReference type="ChEBI" id="CHEBI:29067"/>
        <dbReference type="ChEBI" id="CHEBI:57540"/>
        <dbReference type="ChEBI" id="CHEBI:57945"/>
        <dbReference type="EC" id="1.2.1.3"/>
    </reaction>
</comment>
<evidence type="ECO:0000256" key="3">
    <source>
        <dbReference type="ARBA" id="ARBA00024226"/>
    </source>
</evidence>
<protein>
    <recommendedName>
        <fullName evidence="3">aldehyde dehydrogenase (NAD(+))</fullName>
        <ecNumber evidence="3">1.2.1.3</ecNumber>
    </recommendedName>
</protein>
<evidence type="ECO:0000256" key="6">
    <source>
        <dbReference type="RuleBase" id="RU003345"/>
    </source>
</evidence>